<reference evidence="1" key="1">
    <citation type="submission" date="2021-06" db="EMBL/GenBank/DDBJ databases">
        <authorList>
            <person name="Kallberg Y."/>
            <person name="Tangrot J."/>
            <person name="Rosling A."/>
        </authorList>
    </citation>
    <scope>NUCLEOTIDE SEQUENCE</scope>
    <source>
        <strain evidence="1">CL356</strain>
    </source>
</reference>
<name>A0ACA9KN19_9GLOM</name>
<proteinExistence type="predicted"/>
<accession>A0ACA9KN19</accession>
<dbReference type="EMBL" id="CAJVPT010002555">
    <property type="protein sequence ID" value="CAG8483330.1"/>
    <property type="molecule type" value="Genomic_DNA"/>
</dbReference>
<dbReference type="Proteomes" id="UP000789525">
    <property type="component" value="Unassembled WGS sequence"/>
</dbReference>
<comment type="caution">
    <text evidence="1">The sequence shown here is derived from an EMBL/GenBank/DDBJ whole genome shotgun (WGS) entry which is preliminary data.</text>
</comment>
<keyword evidence="2" id="KW-1185">Reference proteome</keyword>
<organism evidence="1 2">
    <name type="scientific">Acaulospora colombiana</name>
    <dbReference type="NCBI Taxonomy" id="27376"/>
    <lineage>
        <taxon>Eukaryota</taxon>
        <taxon>Fungi</taxon>
        <taxon>Fungi incertae sedis</taxon>
        <taxon>Mucoromycota</taxon>
        <taxon>Glomeromycotina</taxon>
        <taxon>Glomeromycetes</taxon>
        <taxon>Diversisporales</taxon>
        <taxon>Acaulosporaceae</taxon>
        <taxon>Acaulospora</taxon>
    </lineage>
</organism>
<gene>
    <name evidence="1" type="ORF">ACOLOM_LOCUS2073</name>
</gene>
<protein>
    <submittedName>
        <fullName evidence="1">2658_t:CDS:1</fullName>
    </submittedName>
</protein>
<evidence type="ECO:0000313" key="2">
    <source>
        <dbReference type="Proteomes" id="UP000789525"/>
    </source>
</evidence>
<evidence type="ECO:0000313" key="1">
    <source>
        <dbReference type="EMBL" id="CAG8483330.1"/>
    </source>
</evidence>
<sequence>MPKIPFHILSQIVVKIVKIREKVTVKHPTNRKDRDQVSEEPNENGDRQKCAAIVLTGEFKGLCADCDYLIYATEDLKTKTEDANVWRKTLPLGIMSWVNYANDLMAQIDIKIRHVNQNLLEERSG</sequence>